<proteinExistence type="predicted"/>
<sequence length="211" mass="23763">MPRSNDSTCCYTLCSIITFAFFIVFIFSGIEYSKLSDVREGNCYITDVKYPTSLENRSNFIRCNCKGKSCYSDSGICISIYGYFSEDTHDSSSMFHESLQNGASSEHCTFAEKKCRDGAKIEDRLQKVKEAGVIAKEFIDKQMSNQTITCYKDTYSNNIYLKNDENKVLITFIVISILFGICLMICVCCTCSTFEVGICEKKPDPSASYAI</sequence>
<accession>A0A5J6VJT8</accession>
<evidence type="ECO:0000256" key="1">
    <source>
        <dbReference type="SAM" id="Phobius"/>
    </source>
</evidence>
<name>A0A5J6VJT8_9VIRU</name>
<dbReference type="EMBL" id="MN448286">
    <property type="protein sequence ID" value="QFG74332.1"/>
    <property type="molecule type" value="Genomic_DNA"/>
</dbReference>
<keyword evidence="1" id="KW-0472">Membrane</keyword>
<evidence type="ECO:0000313" key="2">
    <source>
        <dbReference type="EMBL" id="QFG74332.1"/>
    </source>
</evidence>
<organism evidence="2">
    <name type="scientific">Megaviridae environmental sample</name>
    <dbReference type="NCBI Taxonomy" id="1737588"/>
    <lineage>
        <taxon>Viruses</taxon>
        <taxon>Varidnaviria</taxon>
        <taxon>Bamfordvirae</taxon>
        <taxon>Nucleocytoviricota</taxon>
        <taxon>Megaviricetes</taxon>
        <taxon>Imitervirales</taxon>
        <taxon>Mimiviridae</taxon>
        <taxon>environmental samples</taxon>
    </lineage>
</organism>
<feature type="transmembrane region" description="Helical" evidence="1">
    <location>
        <begin position="168"/>
        <end position="194"/>
    </location>
</feature>
<keyword evidence="1" id="KW-0812">Transmembrane</keyword>
<protein>
    <submittedName>
        <fullName evidence="2">Uncharacterized protein</fullName>
    </submittedName>
</protein>
<keyword evidence="1" id="KW-1133">Transmembrane helix</keyword>
<reference evidence="2" key="1">
    <citation type="journal article" date="2019" name="Philos. Trans. R. Soc. Lond., B, Biol. Sci.">
        <title>Targeted metagenomic recovery of four divergent viruses reveals shared and distinctive characteristics of giant viruses of marine eukaryotes.</title>
        <authorList>
            <person name="Needham D.M."/>
            <person name="Poirier C."/>
            <person name="Hehenberger E."/>
            <person name="Jimenez V."/>
            <person name="Swalwell J.E."/>
            <person name="Santoro A.E."/>
            <person name="Worden A.Z."/>
        </authorList>
    </citation>
    <scope>NUCLEOTIDE SEQUENCE</scope>
    <source>
        <strain evidence="2">MPacV-611</strain>
    </source>
</reference>
<feature type="transmembrane region" description="Helical" evidence="1">
    <location>
        <begin position="9"/>
        <end position="30"/>
    </location>
</feature>